<proteinExistence type="predicted"/>
<gene>
    <name evidence="9" type="ORF">P7K49_003208</name>
</gene>
<dbReference type="EMBL" id="JASSZA010000001">
    <property type="protein sequence ID" value="KAK2121822.1"/>
    <property type="molecule type" value="Genomic_DNA"/>
</dbReference>
<dbReference type="PROSITE" id="PS00022">
    <property type="entry name" value="EGF_1"/>
    <property type="match status" value="1"/>
</dbReference>
<dbReference type="Proteomes" id="UP001266305">
    <property type="component" value="Unassembled WGS sequence"/>
</dbReference>
<feature type="region of interest" description="Disordered" evidence="7">
    <location>
        <begin position="79"/>
        <end position="118"/>
    </location>
</feature>
<comment type="caution">
    <text evidence="9">The sequence shown here is derived from an EMBL/GenBank/DDBJ whole genome shotgun (WGS) entry which is preliminary data.</text>
</comment>
<name>A0ABQ9WNL1_SAGOE</name>
<dbReference type="SMART" id="SM00181">
    <property type="entry name" value="EGF"/>
    <property type="match status" value="1"/>
</dbReference>
<evidence type="ECO:0000256" key="2">
    <source>
        <dbReference type="ARBA" id="ARBA00022737"/>
    </source>
</evidence>
<dbReference type="InterPro" id="IPR013320">
    <property type="entry name" value="ConA-like_dom_sf"/>
</dbReference>
<feature type="disulfide bond" evidence="6">
    <location>
        <begin position="265"/>
        <end position="274"/>
    </location>
</feature>
<keyword evidence="3" id="KW-1133">Transmembrane helix</keyword>
<dbReference type="PANTHER" id="PTHR24026:SF36">
    <property type="entry name" value="CADHERIN EGF LAG SEVEN-PASS G-TYPE RECEPTOR 1"/>
    <property type="match status" value="1"/>
</dbReference>
<dbReference type="PROSITE" id="PS00010">
    <property type="entry name" value="ASX_HYDROXYL"/>
    <property type="match status" value="1"/>
</dbReference>
<dbReference type="PANTHER" id="PTHR24026">
    <property type="entry name" value="FAT ATYPICAL CADHERIN-RELATED"/>
    <property type="match status" value="1"/>
</dbReference>
<dbReference type="SMART" id="SM00179">
    <property type="entry name" value="EGF_CA"/>
    <property type="match status" value="1"/>
</dbReference>
<accession>A0ABQ9WNL1</accession>
<keyword evidence="10" id="KW-1185">Reference proteome</keyword>
<keyword evidence="1" id="KW-0812">Transmembrane</keyword>
<dbReference type="SUPFAM" id="SSF49899">
    <property type="entry name" value="Concanavalin A-like lectins/glucanases"/>
    <property type="match status" value="2"/>
</dbReference>
<keyword evidence="2" id="KW-0677">Repeat</keyword>
<sequence length="343" mass="37547">MAVVTVDDCDTTMAVRFGSDIGNYSCAAQGTQTGSKNPFLFLEGLRGQSRVLDLDLWSPCSHPVWVWTSLGGRHFVVTSERETPRSSGPSASARKQRRRGVRSQWQRQTREPPHSSLCPPACLVSEVVPVAEATQRRLQSPARHGRPSPPLRPDITELYLPRSLDLTGPLLLGGVPNLPEDFPVHNRQFVGCMRNLSVDGKNVDMAGFIANNGTREGYPGGSSESGSTARSVLPGCAARRNFCDGRRCQNGGTCVNRWNMYLCECPLQFGGKNCEQAMPHPQLFSGESIVSWSDLNVIISVPWYLGLMFRTRKEDSVLMEATSSGSTSFRLQVTGALCHQGTC</sequence>
<evidence type="ECO:0000259" key="8">
    <source>
        <dbReference type="PROSITE" id="PS50026"/>
    </source>
</evidence>
<dbReference type="PROSITE" id="PS50026">
    <property type="entry name" value="EGF_3"/>
    <property type="match status" value="1"/>
</dbReference>
<evidence type="ECO:0000256" key="3">
    <source>
        <dbReference type="ARBA" id="ARBA00022989"/>
    </source>
</evidence>
<dbReference type="CDD" id="cd00054">
    <property type="entry name" value="EGF_CA"/>
    <property type="match status" value="1"/>
</dbReference>
<dbReference type="Gene3D" id="2.60.120.200">
    <property type="match status" value="1"/>
</dbReference>
<evidence type="ECO:0000313" key="9">
    <source>
        <dbReference type="EMBL" id="KAK2121822.1"/>
    </source>
</evidence>
<comment type="caution">
    <text evidence="6">Lacks conserved residue(s) required for the propagation of feature annotation.</text>
</comment>
<dbReference type="Pfam" id="PF00008">
    <property type="entry name" value="EGF"/>
    <property type="match status" value="1"/>
</dbReference>
<evidence type="ECO:0000256" key="5">
    <source>
        <dbReference type="ARBA" id="ARBA00023180"/>
    </source>
</evidence>
<keyword evidence="4 6" id="KW-1015">Disulfide bond</keyword>
<dbReference type="InterPro" id="IPR001881">
    <property type="entry name" value="EGF-like_Ca-bd_dom"/>
</dbReference>
<keyword evidence="5" id="KW-0325">Glycoprotein</keyword>
<protein>
    <recommendedName>
        <fullName evidence="8">EGF-like domain-containing protein</fullName>
    </recommendedName>
</protein>
<keyword evidence="3" id="KW-0472">Membrane</keyword>
<dbReference type="Gene3D" id="2.10.25.10">
    <property type="entry name" value="Laminin"/>
    <property type="match status" value="1"/>
</dbReference>
<evidence type="ECO:0000256" key="6">
    <source>
        <dbReference type="PROSITE-ProRule" id="PRU00076"/>
    </source>
</evidence>
<evidence type="ECO:0000256" key="1">
    <source>
        <dbReference type="ARBA" id="ARBA00022692"/>
    </source>
</evidence>
<evidence type="ECO:0000313" key="10">
    <source>
        <dbReference type="Proteomes" id="UP001266305"/>
    </source>
</evidence>
<dbReference type="InterPro" id="IPR001791">
    <property type="entry name" value="Laminin_G"/>
</dbReference>
<dbReference type="InterPro" id="IPR000742">
    <property type="entry name" value="EGF"/>
</dbReference>
<evidence type="ECO:0000256" key="7">
    <source>
        <dbReference type="SAM" id="MobiDB-lite"/>
    </source>
</evidence>
<dbReference type="Pfam" id="PF02210">
    <property type="entry name" value="Laminin_G_2"/>
    <property type="match status" value="1"/>
</dbReference>
<dbReference type="InterPro" id="IPR000152">
    <property type="entry name" value="EGF-type_Asp/Asn_hydroxyl_site"/>
</dbReference>
<evidence type="ECO:0000256" key="4">
    <source>
        <dbReference type="ARBA" id="ARBA00023157"/>
    </source>
</evidence>
<feature type="domain" description="EGF-like" evidence="8">
    <location>
        <begin position="239"/>
        <end position="275"/>
    </location>
</feature>
<keyword evidence="6" id="KW-0245">EGF-like domain</keyword>
<reference evidence="9 10" key="1">
    <citation type="submission" date="2023-05" db="EMBL/GenBank/DDBJ databases">
        <title>B98-5 Cell Line De Novo Hybrid Assembly: An Optical Mapping Approach.</title>
        <authorList>
            <person name="Kananen K."/>
            <person name="Auerbach J.A."/>
            <person name="Kautto E."/>
            <person name="Blachly J.S."/>
        </authorList>
    </citation>
    <scope>NUCLEOTIDE SEQUENCE [LARGE SCALE GENOMIC DNA]</scope>
    <source>
        <strain evidence="9">B95-8</strain>
        <tissue evidence="9">Cell line</tissue>
    </source>
</reference>
<organism evidence="9 10">
    <name type="scientific">Saguinus oedipus</name>
    <name type="common">Cotton-top tamarin</name>
    <name type="synonym">Oedipomidas oedipus</name>
    <dbReference type="NCBI Taxonomy" id="9490"/>
    <lineage>
        <taxon>Eukaryota</taxon>
        <taxon>Metazoa</taxon>
        <taxon>Chordata</taxon>
        <taxon>Craniata</taxon>
        <taxon>Vertebrata</taxon>
        <taxon>Euteleostomi</taxon>
        <taxon>Mammalia</taxon>
        <taxon>Eutheria</taxon>
        <taxon>Euarchontoglires</taxon>
        <taxon>Primates</taxon>
        <taxon>Haplorrhini</taxon>
        <taxon>Platyrrhini</taxon>
        <taxon>Cebidae</taxon>
        <taxon>Callitrichinae</taxon>
        <taxon>Saguinus</taxon>
    </lineage>
</organism>